<dbReference type="GO" id="GO:0070967">
    <property type="term" value="F:coenzyme F420 binding"/>
    <property type="evidence" value="ECO:0007669"/>
    <property type="project" value="TreeGrafter"/>
</dbReference>
<comment type="caution">
    <text evidence="3">The sequence shown here is derived from an EMBL/GenBank/DDBJ whole genome shotgun (WGS) entry which is preliminary data.</text>
</comment>
<dbReference type="GO" id="GO:0016491">
    <property type="term" value="F:oxidoreductase activity"/>
    <property type="evidence" value="ECO:0007669"/>
    <property type="project" value="InterPro"/>
</dbReference>
<dbReference type="PANTHER" id="PTHR39428:SF1">
    <property type="entry name" value="F420H(2)-DEPENDENT QUINONE REDUCTASE RV1261C"/>
    <property type="match status" value="1"/>
</dbReference>
<dbReference type="EMBL" id="VKHS01001506">
    <property type="protein sequence ID" value="MBB0233106.1"/>
    <property type="molecule type" value="Genomic_DNA"/>
</dbReference>
<organism evidence="3 4">
    <name type="scientific">Streptomyces calidiresistens</name>
    <dbReference type="NCBI Taxonomy" id="1485586"/>
    <lineage>
        <taxon>Bacteria</taxon>
        <taxon>Bacillati</taxon>
        <taxon>Actinomycetota</taxon>
        <taxon>Actinomycetes</taxon>
        <taxon>Kitasatosporales</taxon>
        <taxon>Streptomycetaceae</taxon>
        <taxon>Streptomyces</taxon>
    </lineage>
</organism>
<dbReference type="PANTHER" id="PTHR39428">
    <property type="entry name" value="F420H(2)-DEPENDENT QUINONE REDUCTASE RV1261C"/>
    <property type="match status" value="1"/>
</dbReference>
<keyword evidence="4" id="KW-1185">Reference proteome</keyword>
<comment type="similarity">
    <text evidence="1">Belongs to the F420H(2)-dependent quinone reductase family.</text>
</comment>
<dbReference type="InterPro" id="IPR004378">
    <property type="entry name" value="F420H2_quin_Rdtase"/>
</dbReference>
<protein>
    <submittedName>
        <fullName evidence="3">Nitroreductase family deazaflavin-dependent oxidoreductase</fullName>
    </submittedName>
</protein>
<comment type="catalytic activity">
    <reaction evidence="2">
        <text>oxidized coenzyme F420-(gamma-L-Glu)(n) + a quinol + H(+) = reduced coenzyme F420-(gamma-L-Glu)(n) + a quinone</text>
        <dbReference type="Rhea" id="RHEA:39663"/>
        <dbReference type="Rhea" id="RHEA-COMP:12939"/>
        <dbReference type="Rhea" id="RHEA-COMP:14378"/>
        <dbReference type="ChEBI" id="CHEBI:15378"/>
        <dbReference type="ChEBI" id="CHEBI:24646"/>
        <dbReference type="ChEBI" id="CHEBI:132124"/>
        <dbReference type="ChEBI" id="CHEBI:133980"/>
        <dbReference type="ChEBI" id="CHEBI:139511"/>
    </reaction>
</comment>
<dbReference type="Gene3D" id="2.30.110.10">
    <property type="entry name" value="Electron Transport, Fmn-binding Protein, Chain A"/>
    <property type="match status" value="1"/>
</dbReference>
<evidence type="ECO:0000313" key="3">
    <source>
        <dbReference type="EMBL" id="MBB0233106.1"/>
    </source>
</evidence>
<dbReference type="Pfam" id="PF04075">
    <property type="entry name" value="F420H2_quin_red"/>
    <property type="match status" value="2"/>
</dbReference>
<evidence type="ECO:0000256" key="2">
    <source>
        <dbReference type="ARBA" id="ARBA00049106"/>
    </source>
</evidence>
<dbReference type="InterPro" id="IPR012349">
    <property type="entry name" value="Split_barrel_FMN-bd"/>
</dbReference>
<dbReference type="AlphaFoldDB" id="A0A7W3XZQ9"/>
<dbReference type="NCBIfam" id="TIGR00026">
    <property type="entry name" value="hi_GC_TIGR00026"/>
    <property type="match status" value="1"/>
</dbReference>
<reference evidence="4" key="1">
    <citation type="submission" date="2019-10" db="EMBL/GenBank/DDBJ databases">
        <title>Streptomyces sp. nov., a novel actinobacterium isolated from alkaline environment.</title>
        <authorList>
            <person name="Golinska P."/>
        </authorList>
    </citation>
    <scope>NUCLEOTIDE SEQUENCE [LARGE SCALE GENOMIC DNA]</scope>
    <source>
        <strain evidence="4">DSM 42108</strain>
    </source>
</reference>
<evidence type="ECO:0000313" key="4">
    <source>
        <dbReference type="Proteomes" id="UP000530234"/>
    </source>
</evidence>
<proteinExistence type="inferred from homology"/>
<name>A0A7W3XZQ9_9ACTN</name>
<accession>A0A7W3XZQ9</accession>
<dbReference type="GO" id="GO:0005886">
    <property type="term" value="C:plasma membrane"/>
    <property type="evidence" value="ECO:0007669"/>
    <property type="project" value="TreeGrafter"/>
</dbReference>
<gene>
    <name evidence="3" type="ORF">FOE67_27340</name>
</gene>
<dbReference type="Proteomes" id="UP000530234">
    <property type="component" value="Unassembled WGS sequence"/>
</dbReference>
<sequence length="163" mass="16856">MCIRDRGEPGDHNRAVIEEFRARGGRVGGPFEGVPLLLLTTRGARTGTVRTVPTAHLPFPSGEVGPTGPGEGPVGDRVLVFGTNGGADRHPAWYHNILVHPEVTVELGSAVYPATAVPVPVANGERDRVLAGATASMPGLASYAAGTSRTIPVVLLRLAPAEG</sequence>
<evidence type="ECO:0000256" key="1">
    <source>
        <dbReference type="ARBA" id="ARBA00008710"/>
    </source>
</evidence>